<dbReference type="EMBL" id="CP118157">
    <property type="protein sequence ID" value="WOF23655.1"/>
    <property type="molecule type" value="Genomic_DNA"/>
</dbReference>
<name>A0AA97I7N9_9MICO</name>
<dbReference type="Proteomes" id="UP001305498">
    <property type="component" value="Chromosome"/>
</dbReference>
<dbReference type="AlphaFoldDB" id="A0AA97I7N9"/>
<evidence type="ECO:0000313" key="2">
    <source>
        <dbReference type="Proteomes" id="UP001305498"/>
    </source>
</evidence>
<protein>
    <submittedName>
        <fullName evidence="1">Uncharacterized protein</fullName>
    </submittedName>
</protein>
<evidence type="ECO:0000313" key="1">
    <source>
        <dbReference type="EMBL" id="WOF23655.1"/>
    </source>
</evidence>
<dbReference type="KEGG" id="mbet:N8K70_02970"/>
<organism evidence="1 2">
    <name type="scientific">Microbacterium betulae</name>
    <dbReference type="NCBI Taxonomy" id="2981139"/>
    <lineage>
        <taxon>Bacteria</taxon>
        <taxon>Bacillati</taxon>
        <taxon>Actinomycetota</taxon>
        <taxon>Actinomycetes</taxon>
        <taxon>Micrococcales</taxon>
        <taxon>Microbacteriaceae</taxon>
        <taxon>Microbacterium</taxon>
    </lineage>
</organism>
<gene>
    <name evidence="1" type="ORF">N8K70_02970</name>
</gene>
<reference evidence="1 2" key="1">
    <citation type="submission" date="2023-02" db="EMBL/GenBank/DDBJ databases">
        <title>Microbacterium betulae sp. nov., isolated from birch wood.</title>
        <authorList>
            <person name="Pasciak M."/>
            <person name="Pawlik K.J."/>
            <person name="Martynowski D."/>
            <person name="Laczmanski L."/>
            <person name="Ciekot J."/>
            <person name="Szponar B."/>
            <person name="Wojcik-Fatla A."/>
            <person name="Mackiewicz B."/>
            <person name="Farian E."/>
            <person name="Cholewa G."/>
            <person name="Cholewa A."/>
            <person name="Dutkiewicz J."/>
        </authorList>
    </citation>
    <scope>NUCLEOTIDE SEQUENCE [LARGE SCALE GENOMIC DNA]</scope>
    <source>
        <strain evidence="1 2">AB</strain>
    </source>
</reference>
<proteinExistence type="predicted"/>
<sequence length="143" mass="15049">MTMKNRIGIAAIAILSGAVLLIGGATGGYAIAAHTSSTSPTSLTADEASAQPVPCNLRLVWDRVEQDYLAVYEDSAMVSYTGVYGRIANLSCTDADILEWQQHRRVNDLDAVVCRPVLAADVIGTVSPIGCAVPTMVVTGEPR</sequence>
<accession>A0AA97I7N9</accession>
<keyword evidence="2" id="KW-1185">Reference proteome</keyword>
<dbReference type="RefSeq" id="WP_317140127.1">
    <property type="nucleotide sequence ID" value="NZ_CP118157.1"/>
</dbReference>